<name>G8XHI8_STREN</name>
<dbReference type="AlphaFoldDB" id="G8XHI8"/>
<sequence>MGDTDTGTPAIDRRCRHRRARRSHVELMILHENSEWGQLTHEAGELARRLGLGELQHSLPTKVGVRKKSVRRVYVFRGGVVWQDPDAAEQALRWNDVVDWRESTTHNYRYSTYTHTNFSYTFTGSGQLSLKLASSFRDGRMHQPPIDRFGPPQACVCSEIGREICDYLARTRLPGTLEAVGRGERQTFGSVSLASDGIQVGGTEVPWELVEDLRVDKGWFKVAGAGLRRPPTRAVSDIPRFTLLKAAADALLEKNRDLPRIG</sequence>
<evidence type="ECO:0000313" key="2">
    <source>
        <dbReference type="Proteomes" id="UP000007842"/>
    </source>
</evidence>
<dbReference type="KEGG" id="scy:SCATT_p16320"/>
<protein>
    <submittedName>
        <fullName evidence="1">Uncharacterized protein</fullName>
    </submittedName>
</protein>
<proteinExistence type="predicted"/>
<evidence type="ECO:0000313" key="1">
    <source>
        <dbReference type="EMBL" id="AEW99825.1"/>
    </source>
</evidence>
<gene>
    <name evidence="1" type="ordered locus">SCATT_p16320</name>
</gene>
<dbReference type="InterPro" id="IPR046492">
    <property type="entry name" value="DUF6585"/>
</dbReference>
<keyword evidence="1" id="KW-0614">Plasmid</keyword>
<dbReference type="PATRIC" id="fig|1003195.29.peg.7428"/>
<accession>G8XHI8</accession>
<reference evidence="2" key="1">
    <citation type="submission" date="2011-12" db="EMBL/GenBank/DDBJ databases">
        <title>Complete genome sequence of Streptomyces cattleya strain DSM 46488.</title>
        <authorList>
            <person name="Ou H.-Y."/>
            <person name="Li P."/>
            <person name="Zhao C."/>
            <person name="O'Hagan D."/>
            <person name="Deng Z."/>
        </authorList>
    </citation>
    <scope>NUCLEOTIDE SEQUENCE [LARGE SCALE GENOMIC DNA]</scope>
    <source>
        <strain evidence="2">ATCC 35852 / DSM 46488 / JCM 4925 / NBRC 14057 / NRRL 8057</strain>
        <plasmid evidence="2">Plasmid pSCATT</plasmid>
    </source>
</reference>
<organism evidence="1 2">
    <name type="scientific">Streptantibioticus cattleyicolor (strain ATCC 35852 / DSM 46488 / JCM 4925 / NBRC 14057 / NRRL 8057)</name>
    <name type="common">Streptomyces cattleya</name>
    <dbReference type="NCBI Taxonomy" id="1003195"/>
    <lineage>
        <taxon>Bacteria</taxon>
        <taxon>Bacillati</taxon>
        <taxon>Actinomycetota</taxon>
        <taxon>Actinomycetes</taxon>
        <taxon>Kitasatosporales</taxon>
        <taxon>Streptomycetaceae</taxon>
        <taxon>Streptantibioticus</taxon>
    </lineage>
</organism>
<keyword evidence="2" id="KW-1185">Reference proteome</keyword>
<dbReference type="Proteomes" id="UP000007842">
    <property type="component" value="Plasmid pSCATT"/>
</dbReference>
<dbReference type="HOGENOM" id="CLU_1061363_0_0_11"/>
<dbReference type="EMBL" id="CP003229">
    <property type="protein sequence ID" value="AEW99825.1"/>
    <property type="molecule type" value="Genomic_DNA"/>
</dbReference>
<geneLocation type="plasmid" evidence="1 2">
    <name>pSCATT</name>
</geneLocation>
<dbReference type="Pfam" id="PF20226">
    <property type="entry name" value="DUF6585"/>
    <property type="match status" value="1"/>
</dbReference>